<evidence type="ECO:0008006" key="4">
    <source>
        <dbReference type="Google" id="ProtNLM"/>
    </source>
</evidence>
<reference evidence="2 3" key="1">
    <citation type="submission" date="2016-09" db="EMBL/GenBank/DDBJ databases">
        <title>Draft Genome Sequence of Aeromonas sobria Strain 08005, Isolated from Sick Rana catesbeiana.</title>
        <authorList>
            <person name="Yang Q."/>
        </authorList>
    </citation>
    <scope>NUCLEOTIDE SEQUENCE [LARGE SCALE GENOMIC DNA]</scope>
    <source>
        <strain evidence="2 3">08005</strain>
    </source>
</reference>
<sequence>MPRHHALLGLLALLPLAANAAYRFDVPDYLARLPEQTYQIVEHNFSTLYQQTDFTPQITNSYFNDSNLYKFVGVPLVITAQAGFQLEVFGQVYNRASQAYTHLSQDMSLYRVMRVDLMGNPNDQLAIGFGLGVPITPLLTLKAIASGSDIPGYGSAKYAVGFEWRY</sequence>
<dbReference type="EMBL" id="MKFU01000043">
    <property type="protein sequence ID" value="OHY89466.1"/>
    <property type="molecule type" value="Genomic_DNA"/>
</dbReference>
<protein>
    <recommendedName>
        <fullName evidence="4">Sn-glycerol-3-phosphate transporter</fullName>
    </recommendedName>
</protein>
<evidence type="ECO:0000313" key="3">
    <source>
        <dbReference type="Proteomes" id="UP000179934"/>
    </source>
</evidence>
<comment type="caution">
    <text evidence="2">The sequence shown here is derived from an EMBL/GenBank/DDBJ whole genome shotgun (WGS) entry which is preliminary data.</text>
</comment>
<feature type="chain" id="PRO_5010379882" description="Sn-glycerol-3-phosphate transporter" evidence="1">
    <location>
        <begin position="21"/>
        <end position="166"/>
    </location>
</feature>
<dbReference type="AlphaFoldDB" id="A0A1S2CLN3"/>
<keyword evidence="1" id="KW-0732">Signal</keyword>
<proteinExistence type="predicted"/>
<dbReference type="GeneID" id="58924038"/>
<dbReference type="RefSeq" id="WP_042024061.1">
    <property type="nucleotide sequence ID" value="NZ_CDBW01000044.1"/>
</dbReference>
<evidence type="ECO:0000256" key="1">
    <source>
        <dbReference type="SAM" id="SignalP"/>
    </source>
</evidence>
<dbReference type="OrthoDB" id="5591804at2"/>
<name>A0A1S2CLN3_AERSO</name>
<accession>A0A1S2CLN3</accession>
<evidence type="ECO:0000313" key="2">
    <source>
        <dbReference type="EMBL" id="OHY89466.1"/>
    </source>
</evidence>
<organism evidence="2 3">
    <name type="scientific">Aeromonas sobria</name>
    <dbReference type="NCBI Taxonomy" id="646"/>
    <lineage>
        <taxon>Bacteria</taxon>
        <taxon>Pseudomonadati</taxon>
        <taxon>Pseudomonadota</taxon>
        <taxon>Gammaproteobacteria</taxon>
        <taxon>Aeromonadales</taxon>
        <taxon>Aeromonadaceae</taxon>
        <taxon>Aeromonas</taxon>
    </lineage>
</organism>
<gene>
    <name evidence="2" type="ORF">BJD16_20425</name>
</gene>
<dbReference type="Proteomes" id="UP000179934">
    <property type="component" value="Unassembled WGS sequence"/>
</dbReference>
<feature type="signal peptide" evidence="1">
    <location>
        <begin position="1"/>
        <end position="20"/>
    </location>
</feature>